<dbReference type="NCBIfam" id="TIGR00879">
    <property type="entry name" value="SP"/>
    <property type="match status" value="1"/>
</dbReference>
<dbReference type="GO" id="GO:0005351">
    <property type="term" value="F:carbohydrate:proton symporter activity"/>
    <property type="evidence" value="ECO:0007669"/>
    <property type="project" value="TreeGrafter"/>
</dbReference>
<feature type="transmembrane region" description="Helical" evidence="9">
    <location>
        <begin position="53"/>
        <end position="73"/>
    </location>
</feature>
<evidence type="ECO:0000256" key="5">
    <source>
        <dbReference type="ARBA" id="ARBA00022989"/>
    </source>
</evidence>
<sequence>MASIRALTWPPLYIVSSIICSFGGFIFGMDTGIIGPVTVMHKYTADFGTTSAIVHGLIVSAILIPAAISAFAAGRVADVVGRSKAISLGGLIFGIGAALEAAAVHLGMFITGRVIEGFGEGLFLGNLVVYITEIAPPRSRGTLTSYPQLMNTIGLTVGFFSCYGTRNLDSSLSWRLPFALLSAFAVTFAGTSWFWLPESPRWLLVRGWKNEATRVWDALGVASADREKVENEQEMGVLEASGTPERESSEADGKSSGWLAAFAPDVRARTILGAFAMGMQQMSGIDGILYYAPLLFERAGLSSSRASFLASGVSAIVIMAATVPALIYADAIGRRHSTIGGGFMLSCIMFLIGSLYASSSVHETHGAGRWIVIASIYVFAVVFCTTWAMGIKTWVAESQPQRSRSSATNLAYGSNWLTNFLVALTTPVLLDRSSFGAYFLFGGCTLATAVVCMIWMPETKGKSLEEIEAAFAKKAPGSRSVLRLMRRPF</sequence>
<feature type="transmembrane region" description="Helical" evidence="9">
    <location>
        <begin position="410"/>
        <end position="430"/>
    </location>
</feature>
<organism evidence="11 12">
    <name type="scientific">Bimuria novae-zelandiae CBS 107.79</name>
    <dbReference type="NCBI Taxonomy" id="1447943"/>
    <lineage>
        <taxon>Eukaryota</taxon>
        <taxon>Fungi</taxon>
        <taxon>Dikarya</taxon>
        <taxon>Ascomycota</taxon>
        <taxon>Pezizomycotina</taxon>
        <taxon>Dothideomycetes</taxon>
        <taxon>Pleosporomycetidae</taxon>
        <taxon>Pleosporales</taxon>
        <taxon>Massarineae</taxon>
        <taxon>Didymosphaeriaceae</taxon>
        <taxon>Bimuria</taxon>
    </lineage>
</organism>
<protein>
    <submittedName>
        <fullName evidence="11">Putative MFS sugar transporter</fullName>
    </submittedName>
</protein>
<dbReference type="InterPro" id="IPR005828">
    <property type="entry name" value="MFS_sugar_transport-like"/>
</dbReference>
<evidence type="ECO:0000313" key="11">
    <source>
        <dbReference type="EMBL" id="KAF1964900.1"/>
    </source>
</evidence>
<evidence type="ECO:0000256" key="1">
    <source>
        <dbReference type="ARBA" id="ARBA00004141"/>
    </source>
</evidence>
<feature type="region of interest" description="Disordered" evidence="8">
    <location>
        <begin position="231"/>
        <end position="253"/>
    </location>
</feature>
<gene>
    <name evidence="11" type="ORF">BU23DRAFT_593921</name>
</gene>
<dbReference type="EMBL" id="ML976774">
    <property type="protein sequence ID" value="KAF1964900.1"/>
    <property type="molecule type" value="Genomic_DNA"/>
</dbReference>
<feature type="transmembrane region" description="Helical" evidence="9">
    <location>
        <begin position="306"/>
        <end position="327"/>
    </location>
</feature>
<feature type="transmembrane region" description="Helical" evidence="9">
    <location>
        <begin position="436"/>
        <end position="456"/>
    </location>
</feature>
<dbReference type="PROSITE" id="PS00217">
    <property type="entry name" value="SUGAR_TRANSPORT_2"/>
    <property type="match status" value="1"/>
</dbReference>
<reference evidence="11" key="1">
    <citation type="journal article" date="2020" name="Stud. Mycol.">
        <title>101 Dothideomycetes genomes: a test case for predicting lifestyles and emergence of pathogens.</title>
        <authorList>
            <person name="Haridas S."/>
            <person name="Albert R."/>
            <person name="Binder M."/>
            <person name="Bloem J."/>
            <person name="Labutti K."/>
            <person name="Salamov A."/>
            <person name="Andreopoulos B."/>
            <person name="Baker S."/>
            <person name="Barry K."/>
            <person name="Bills G."/>
            <person name="Bluhm B."/>
            <person name="Cannon C."/>
            <person name="Castanera R."/>
            <person name="Culley D."/>
            <person name="Daum C."/>
            <person name="Ezra D."/>
            <person name="Gonzalez J."/>
            <person name="Henrissat B."/>
            <person name="Kuo A."/>
            <person name="Liang C."/>
            <person name="Lipzen A."/>
            <person name="Lutzoni F."/>
            <person name="Magnuson J."/>
            <person name="Mondo S."/>
            <person name="Nolan M."/>
            <person name="Ohm R."/>
            <person name="Pangilinan J."/>
            <person name="Park H.-J."/>
            <person name="Ramirez L."/>
            <person name="Alfaro M."/>
            <person name="Sun H."/>
            <person name="Tritt A."/>
            <person name="Yoshinaga Y."/>
            <person name="Zwiers L.-H."/>
            <person name="Turgeon B."/>
            <person name="Goodwin S."/>
            <person name="Spatafora J."/>
            <person name="Crous P."/>
            <person name="Grigoriev I."/>
        </authorList>
    </citation>
    <scope>NUCLEOTIDE SEQUENCE</scope>
    <source>
        <strain evidence="11">CBS 107.79</strain>
    </source>
</reference>
<evidence type="ECO:0000256" key="6">
    <source>
        <dbReference type="ARBA" id="ARBA00023136"/>
    </source>
</evidence>
<dbReference type="OrthoDB" id="5399138at2759"/>
<dbReference type="AlphaFoldDB" id="A0A6A5UKN6"/>
<evidence type="ECO:0000256" key="2">
    <source>
        <dbReference type="ARBA" id="ARBA00010992"/>
    </source>
</evidence>
<feature type="transmembrane region" description="Helical" evidence="9">
    <location>
        <begin position="176"/>
        <end position="196"/>
    </location>
</feature>
<accession>A0A6A5UKN6</accession>
<keyword evidence="11" id="KW-0762">Sugar transport</keyword>
<comment type="subcellular location">
    <subcellularLocation>
        <location evidence="1">Membrane</location>
        <topology evidence="1">Multi-pass membrane protein</topology>
    </subcellularLocation>
</comment>
<dbReference type="SUPFAM" id="SSF103473">
    <property type="entry name" value="MFS general substrate transporter"/>
    <property type="match status" value="1"/>
</dbReference>
<dbReference type="PANTHER" id="PTHR48022">
    <property type="entry name" value="PLASTIDIC GLUCOSE TRANSPORTER 4"/>
    <property type="match status" value="1"/>
</dbReference>
<dbReference type="PROSITE" id="PS50850">
    <property type="entry name" value="MFS"/>
    <property type="match status" value="1"/>
</dbReference>
<dbReference type="InterPro" id="IPR050360">
    <property type="entry name" value="MFS_Sugar_Transporters"/>
</dbReference>
<evidence type="ECO:0000313" key="12">
    <source>
        <dbReference type="Proteomes" id="UP000800036"/>
    </source>
</evidence>
<feature type="transmembrane region" description="Helical" evidence="9">
    <location>
        <begin position="85"/>
        <end position="110"/>
    </location>
</feature>
<feature type="compositionally biased region" description="Basic and acidic residues" evidence="8">
    <location>
        <begin position="244"/>
        <end position="253"/>
    </location>
</feature>
<dbReference type="Pfam" id="PF00083">
    <property type="entry name" value="Sugar_tr"/>
    <property type="match status" value="1"/>
</dbReference>
<dbReference type="InterPro" id="IPR005829">
    <property type="entry name" value="Sugar_transporter_CS"/>
</dbReference>
<dbReference type="InterPro" id="IPR020846">
    <property type="entry name" value="MFS_dom"/>
</dbReference>
<keyword evidence="5 9" id="KW-1133">Transmembrane helix</keyword>
<feature type="transmembrane region" description="Helical" evidence="9">
    <location>
        <begin position="12"/>
        <end position="33"/>
    </location>
</feature>
<dbReference type="PROSITE" id="PS00216">
    <property type="entry name" value="SUGAR_TRANSPORT_1"/>
    <property type="match status" value="1"/>
</dbReference>
<keyword evidence="12" id="KW-1185">Reference proteome</keyword>
<dbReference type="InterPro" id="IPR003663">
    <property type="entry name" value="Sugar/inositol_transpt"/>
</dbReference>
<dbReference type="PANTHER" id="PTHR48022:SF2">
    <property type="entry name" value="PLASTIDIC GLUCOSE TRANSPORTER 4"/>
    <property type="match status" value="1"/>
</dbReference>
<dbReference type="FunFam" id="1.20.1250.20:FF:000134">
    <property type="entry name" value="MFS sugar transporter protein"/>
    <property type="match status" value="1"/>
</dbReference>
<keyword evidence="4 9" id="KW-0812">Transmembrane</keyword>
<evidence type="ECO:0000259" key="10">
    <source>
        <dbReference type="PROSITE" id="PS50850"/>
    </source>
</evidence>
<keyword evidence="6 9" id="KW-0472">Membrane</keyword>
<dbReference type="PRINTS" id="PR00171">
    <property type="entry name" value="SUGRTRNSPORT"/>
</dbReference>
<evidence type="ECO:0000256" key="4">
    <source>
        <dbReference type="ARBA" id="ARBA00022692"/>
    </source>
</evidence>
<evidence type="ECO:0000256" key="9">
    <source>
        <dbReference type="SAM" id="Phobius"/>
    </source>
</evidence>
<evidence type="ECO:0000256" key="3">
    <source>
        <dbReference type="ARBA" id="ARBA00022448"/>
    </source>
</evidence>
<feature type="transmembrane region" description="Helical" evidence="9">
    <location>
        <begin position="370"/>
        <end position="389"/>
    </location>
</feature>
<feature type="domain" description="Major facilitator superfamily (MFS) profile" evidence="10">
    <location>
        <begin position="16"/>
        <end position="460"/>
    </location>
</feature>
<evidence type="ECO:0000256" key="7">
    <source>
        <dbReference type="RuleBase" id="RU003346"/>
    </source>
</evidence>
<dbReference type="Gene3D" id="1.20.1250.20">
    <property type="entry name" value="MFS general substrate transporter like domains"/>
    <property type="match status" value="1"/>
</dbReference>
<dbReference type="InterPro" id="IPR036259">
    <property type="entry name" value="MFS_trans_sf"/>
</dbReference>
<name>A0A6A5UKN6_9PLEO</name>
<comment type="similarity">
    <text evidence="2 7">Belongs to the major facilitator superfamily. Sugar transporter (TC 2.A.1.1) family.</text>
</comment>
<feature type="transmembrane region" description="Helical" evidence="9">
    <location>
        <begin position="339"/>
        <end position="358"/>
    </location>
</feature>
<evidence type="ECO:0000256" key="8">
    <source>
        <dbReference type="SAM" id="MobiDB-lite"/>
    </source>
</evidence>
<keyword evidence="3 7" id="KW-0813">Transport</keyword>
<dbReference type="GO" id="GO:0016020">
    <property type="term" value="C:membrane"/>
    <property type="evidence" value="ECO:0007669"/>
    <property type="project" value="UniProtKB-SubCell"/>
</dbReference>
<dbReference type="Proteomes" id="UP000800036">
    <property type="component" value="Unassembled WGS sequence"/>
</dbReference>
<proteinExistence type="inferred from homology"/>